<name>A0ABV6XY06_9ACTN</name>
<dbReference type="EMBL" id="JBEUKS010000015">
    <property type="protein sequence ID" value="MFC1443138.1"/>
    <property type="molecule type" value="Genomic_DNA"/>
</dbReference>
<protein>
    <submittedName>
        <fullName evidence="7">UvrD-helicase domain-containing protein</fullName>
    </submittedName>
</protein>
<dbReference type="PROSITE" id="PS51198">
    <property type="entry name" value="UVRD_HELICASE_ATP_BIND"/>
    <property type="match status" value="1"/>
</dbReference>
<accession>A0ABV6XY06</accession>
<evidence type="ECO:0000256" key="3">
    <source>
        <dbReference type="ARBA" id="ARBA00022806"/>
    </source>
</evidence>
<feature type="binding site" evidence="5">
    <location>
        <begin position="45"/>
        <end position="52"/>
    </location>
    <ligand>
        <name>ATP</name>
        <dbReference type="ChEBI" id="CHEBI:30616"/>
    </ligand>
</feature>
<evidence type="ECO:0000256" key="4">
    <source>
        <dbReference type="ARBA" id="ARBA00022840"/>
    </source>
</evidence>
<evidence type="ECO:0000259" key="6">
    <source>
        <dbReference type="PROSITE" id="PS51198"/>
    </source>
</evidence>
<proteinExistence type="predicted"/>
<dbReference type="PANTHER" id="PTHR11070">
    <property type="entry name" value="UVRD / RECB / PCRA DNA HELICASE FAMILY MEMBER"/>
    <property type="match status" value="1"/>
</dbReference>
<dbReference type="PANTHER" id="PTHR11070:SF23">
    <property type="entry name" value="RECBCD ENZYME SUBUNIT RECB"/>
    <property type="match status" value="1"/>
</dbReference>
<dbReference type="InterPro" id="IPR014016">
    <property type="entry name" value="UvrD-like_ATP-bd"/>
</dbReference>
<evidence type="ECO:0000256" key="5">
    <source>
        <dbReference type="PROSITE-ProRule" id="PRU00560"/>
    </source>
</evidence>
<dbReference type="Proteomes" id="UP001592581">
    <property type="component" value="Unassembled WGS sequence"/>
</dbReference>
<keyword evidence="2 5" id="KW-0378">Hydrolase</keyword>
<keyword evidence="3 5" id="KW-0347">Helicase</keyword>
<evidence type="ECO:0000313" key="8">
    <source>
        <dbReference type="Proteomes" id="UP001592581"/>
    </source>
</evidence>
<dbReference type="Pfam" id="PF00580">
    <property type="entry name" value="UvrD-helicase"/>
    <property type="match status" value="2"/>
</dbReference>
<dbReference type="InterPro" id="IPR000212">
    <property type="entry name" value="DNA_helicase_UvrD/REP"/>
</dbReference>
<dbReference type="InterPro" id="IPR027417">
    <property type="entry name" value="P-loop_NTPase"/>
</dbReference>
<sequence>MILPIHPQALSDERIDRMASELGLRVTLPEQREFLRDTASLHLQAAPGSGKTSLVALKLALMAETWTSRTQGICVLSHTNIATEEIRQRVAVSSSGRRLLNHPHFIGTIQTFVHTFLALPNLRSRGVEVQAVDDDMYAAHAARFYQYGSYHTLRGSLGRLYGKGLGIVTESTYVFDSASGQLRVVPPSAFGAHTESYKQLSSIKDSLYRRGVLTYKDMFAIADQTLHESPLLAAAMRFRFPFVLIDEMQDTEQTQEDLLLRLFGEGHCVLQCVGDINQYIYTSDTGEAAAAHFPAEAAVDLPVSQRFGPEIGEVASRLTARRRQTIRGVGPEGTLVMITFNEASALNVIPAFELLASDHIPQEVLRDDPPRVLGARVDPGQSKLFPKSITCYAPEHAAHPARVSRGRLIAAVRLAQLAQASGARAASALWDTLRELSRTITMDHPEGHTATPLPALSRLDRTPGQAGHKVRTVLHKLLTLDFTDAEPWYTVLPELPGPLTELTGIFHGSPSEAVRAEWLTHTPLSAPLDRVQRAPGIVPAKIGTIAGSKGETHSATLLLECANRAGQKHDLASVLPLILGSTDIGSASASDRQAAQLAFVAVTRPRYLLALAMHEDRVAMHREALQTAGWLVLPAPNSPVSA</sequence>
<feature type="domain" description="UvrD-like helicase ATP-binding" evidence="6">
    <location>
        <begin position="24"/>
        <end position="325"/>
    </location>
</feature>
<reference evidence="7 8" key="1">
    <citation type="submission" date="2024-06" db="EMBL/GenBank/DDBJ databases">
        <authorList>
            <person name="Lee S.D."/>
        </authorList>
    </citation>
    <scope>NUCLEOTIDE SEQUENCE [LARGE SCALE GENOMIC DNA]</scope>
    <source>
        <strain evidence="7 8">N1-10</strain>
    </source>
</reference>
<dbReference type="SUPFAM" id="SSF52540">
    <property type="entry name" value="P-loop containing nucleoside triphosphate hydrolases"/>
    <property type="match status" value="1"/>
</dbReference>
<organism evidence="7 8">
    <name type="scientific">Streptacidiphilus jeojiensis</name>
    <dbReference type="NCBI Taxonomy" id="3229225"/>
    <lineage>
        <taxon>Bacteria</taxon>
        <taxon>Bacillati</taxon>
        <taxon>Actinomycetota</taxon>
        <taxon>Actinomycetes</taxon>
        <taxon>Kitasatosporales</taxon>
        <taxon>Streptomycetaceae</taxon>
        <taxon>Streptacidiphilus</taxon>
    </lineage>
</organism>
<dbReference type="Gene3D" id="3.40.50.300">
    <property type="entry name" value="P-loop containing nucleotide triphosphate hydrolases"/>
    <property type="match status" value="1"/>
</dbReference>
<keyword evidence="8" id="KW-1185">Reference proteome</keyword>
<keyword evidence="1 5" id="KW-0547">Nucleotide-binding</keyword>
<keyword evidence="4 5" id="KW-0067">ATP-binding</keyword>
<evidence type="ECO:0000313" key="7">
    <source>
        <dbReference type="EMBL" id="MFC1443138.1"/>
    </source>
</evidence>
<dbReference type="RefSeq" id="WP_380568190.1">
    <property type="nucleotide sequence ID" value="NZ_JBEUKS010000015.1"/>
</dbReference>
<evidence type="ECO:0000256" key="2">
    <source>
        <dbReference type="ARBA" id="ARBA00022801"/>
    </source>
</evidence>
<evidence type="ECO:0000256" key="1">
    <source>
        <dbReference type="ARBA" id="ARBA00022741"/>
    </source>
</evidence>
<comment type="caution">
    <text evidence="7">The sequence shown here is derived from an EMBL/GenBank/DDBJ whole genome shotgun (WGS) entry which is preliminary data.</text>
</comment>
<gene>
    <name evidence="7" type="ORF">ABUW04_33360</name>
</gene>